<dbReference type="EMBL" id="JAHGAW010000010">
    <property type="protein sequence ID" value="MBT2188304.1"/>
    <property type="molecule type" value="Genomic_DNA"/>
</dbReference>
<evidence type="ECO:0000313" key="2">
    <source>
        <dbReference type="Proteomes" id="UP001138757"/>
    </source>
</evidence>
<dbReference type="InterPro" id="IPR007325">
    <property type="entry name" value="KFase/CYL"/>
</dbReference>
<gene>
    <name evidence="1" type="ORF">KK488_15215</name>
</gene>
<evidence type="ECO:0000313" key="1">
    <source>
        <dbReference type="EMBL" id="MBT2188304.1"/>
    </source>
</evidence>
<dbReference type="PANTHER" id="PTHR31118:SF32">
    <property type="entry name" value="KYNURENINE FORMAMIDASE"/>
    <property type="match status" value="1"/>
</dbReference>
<dbReference type="AlphaFoldDB" id="A0A9X1DEA8"/>
<proteinExistence type="predicted"/>
<sequence>MCEQCPVVPTGWIGWLELPEPAPLVPAGPWIDLTHQVGPDMPCASIFPKPSFNKLRSLPDDPYNVTEIHMVAHAGTHVDAPLHYFADGPDMASIPLDRMCGAGVVWHVPKDDDEIITVADLEAARPLLQAGDIVAVDTGWARHFGTARYESHPSFSPEAAAWLLAKKIKLLACDFATPDLVYHLREPGFDWPVHKQLLANGILICEHLTGHAALAGHRVEFQFAALPLVGGDGAQARVVARRIS</sequence>
<dbReference type="Proteomes" id="UP001138757">
    <property type="component" value="Unassembled WGS sequence"/>
</dbReference>
<comment type="caution">
    <text evidence="1">The sequence shown here is derived from an EMBL/GenBank/DDBJ whole genome shotgun (WGS) entry which is preliminary data.</text>
</comment>
<dbReference type="Gene3D" id="3.50.30.50">
    <property type="entry name" value="Putative cyclase"/>
    <property type="match status" value="1"/>
</dbReference>
<dbReference type="PANTHER" id="PTHR31118">
    <property type="entry name" value="CYCLASE-LIKE PROTEIN 2"/>
    <property type="match status" value="1"/>
</dbReference>
<name>A0A9X1DEA8_9SPHN</name>
<dbReference type="GO" id="GO:0004061">
    <property type="term" value="F:arylformamidase activity"/>
    <property type="evidence" value="ECO:0007669"/>
    <property type="project" value="InterPro"/>
</dbReference>
<dbReference type="GO" id="GO:0019441">
    <property type="term" value="P:L-tryptophan catabolic process to kynurenine"/>
    <property type="evidence" value="ECO:0007669"/>
    <property type="project" value="InterPro"/>
</dbReference>
<dbReference type="SUPFAM" id="SSF102198">
    <property type="entry name" value="Putative cyclase"/>
    <property type="match status" value="1"/>
</dbReference>
<dbReference type="Pfam" id="PF04199">
    <property type="entry name" value="Cyclase"/>
    <property type="match status" value="1"/>
</dbReference>
<dbReference type="RefSeq" id="WP_214624561.1">
    <property type="nucleotide sequence ID" value="NZ_JAHGAW010000010.1"/>
</dbReference>
<reference evidence="1" key="1">
    <citation type="submission" date="2021-05" db="EMBL/GenBank/DDBJ databases">
        <title>Genome of Sphingobium sp. strain.</title>
        <authorList>
            <person name="Fan R."/>
        </authorList>
    </citation>
    <scope>NUCLEOTIDE SEQUENCE</scope>
    <source>
        <strain evidence="1">H33</strain>
    </source>
</reference>
<organism evidence="1 2">
    <name type="scientific">Sphingobium nicotianae</name>
    <dbReference type="NCBI Taxonomy" id="2782607"/>
    <lineage>
        <taxon>Bacteria</taxon>
        <taxon>Pseudomonadati</taxon>
        <taxon>Pseudomonadota</taxon>
        <taxon>Alphaproteobacteria</taxon>
        <taxon>Sphingomonadales</taxon>
        <taxon>Sphingomonadaceae</taxon>
        <taxon>Sphingobium</taxon>
    </lineage>
</organism>
<keyword evidence="2" id="KW-1185">Reference proteome</keyword>
<accession>A0A9X1DEA8</accession>
<protein>
    <submittedName>
        <fullName evidence="1">Cyclase family protein</fullName>
    </submittedName>
</protein>
<dbReference type="InterPro" id="IPR037175">
    <property type="entry name" value="KFase_sf"/>
</dbReference>